<dbReference type="RefSeq" id="WP_245591432.1">
    <property type="nucleotide sequence ID" value="NZ_KI519499.1"/>
</dbReference>
<proteinExistence type="predicted"/>
<sequence length="463" mass="51200">MAHTVSALGRLQQAQVGAFTDFATALALPGSPAAAENAGDTSAYLDPLSPAEVALRSPGRFVNVIRSIAESEIGKSASQMDSMVIELVARLFDFVFDDENLPDAIKVLLSRLQIPVLKAAMIDPEFFELDYHPARRLVNVLAEAGLGWEEYDGREDPLYEVIDRTVARVLRDFTEDVGLFGELADEVAEFIRKTEEETRAAAAEQVQAAQTTARTEEDRVYAMRASRAAIEDRLRNNATCEFVADFLRVQWCEYIGELLLLHGSGHEFLKNAFETADDLLWSVQPKFVPEERRLLLVMMANLERQLRSGANAVRMTPADLTAFFAALDDRWAGAVIGEPLLQSTAAVDPPPLPPELATPEPDEATRAIDELVPGAILEMTKDDGARFVYKVGWISGQRTRFLLTNRYNSAPLIVSGTHLADRLRIGKLRIIDRGAIIDRAFSSILEALEETRYPQEGAVPLDD</sequence>
<dbReference type="Pfam" id="PF07793">
    <property type="entry name" value="DUF1631"/>
    <property type="match status" value="1"/>
</dbReference>
<keyword evidence="1" id="KW-1185">Reference proteome</keyword>
<organism evidence="1 2">
    <name type="scientific">Derxia gummosa DSM 723</name>
    <dbReference type="NCBI Taxonomy" id="1121388"/>
    <lineage>
        <taxon>Bacteria</taxon>
        <taxon>Pseudomonadati</taxon>
        <taxon>Pseudomonadota</taxon>
        <taxon>Betaproteobacteria</taxon>
        <taxon>Burkholderiales</taxon>
        <taxon>Alcaligenaceae</taxon>
        <taxon>Derxia</taxon>
    </lineage>
</organism>
<protein>
    <submittedName>
        <fullName evidence="2">DUF1631 family protein</fullName>
    </submittedName>
</protein>
<dbReference type="AlphaFoldDB" id="A0A9U5CH24"/>
<evidence type="ECO:0000313" key="2">
    <source>
        <dbReference type="RefSeq" id="WP_245591432.1"/>
    </source>
</evidence>
<accession>A0A9U5CH24</accession>
<evidence type="ECO:0000313" key="1">
    <source>
        <dbReference type="Proteomes" id="UP000675920"/>
    </source>
</evidence>
<dbReference type="Proteomes" id="UP000675920">
    <property type="component" value="Unplaced"/>
</dbReference>
<name>A0A9U5CH24_9BURK</name>
<dbReference type="InterPro" id="IPR012434">
    <property type="entry name" value="DUF1631"/>
</dbReference>
<reference evidence="2" key="1">
    <citation type="submission" date="2025-08" db="UniProtKB">
        <authorList>
            <consortium name="RefSeq"/>
        </authorList>
    </citation>
    <scope>IDENTIFICATION</scope>
</reference>